<evidence type="ECO:0000313" key="2">
    <source>
        <dbReference type="Proteomes" id="UP000324222"/>
    </source>
</evidence>
<sequence length="67" mass="7490">MTLNCSLFYSKYPRPRGGVRGSSPHQLCNVRFPAPPSAVTSTSSPQTCRARSSSFTTVPQRFPHWYV</sequence>
<name>A0A5B7FNF3_PORTR</name>
<proteinExistence type="predicted"/>
<gene>
    <name evidence="1" type="ORF">E2C01_040597</name>
</gene>
<dbReference type="Proteomes" id="UP000324222">
    <property type="component" value="Unassembled WGS sequence"/>
</dbReference>
<dbReference type="EMBL" id="VSRR010007423">
    <property type="protein sequence ID" value="MPC46867.1"/>
    <property type="molecule type" value="Genomic_DNA"/>
</dbReference>
<protein>
    <submittedName>
        <fullName evidence="1">Uncharacterized protein</fullName>
    </submittedName>
</protein>
<organism evidence="1 2">
    <name type="scientific">Portunus trituberculatus</name>
    <name type="common">Swimming crab</name>
    <name type="synonym">Neptunus trituberculatus</name>
    <dbReference type="NCBI Taxonomy" id="210409"/>
    <lineage>
        <taxon>Eukaryota</taxon>
        <taxon>Metazoa</taxon>
        <taxon>Ecdysozoa</taxon>
        <taxon>Arthropoda</taxon>
        <taxon>Crustacea</taxon>
        <taxon>Multicrustacea</taxon>
        <taxon>Malacostraca</taxon>
        <taxon>Eumalacostraca</taxon>
        <taxon>Eucarida</taxon>
        <taxon>Decapoda</taxon>
        <taxon>Pleocyemata</taxon>
        <taxon>Brachyura</taxon>
        <taxon>Eubrachyura</taxon>
        <taxon>Portunoidea</taxon>
        <taxon>Portunidae</taxon>
        <taxon>Portuninae</taxon>
        <taxon>Portunus</taxon>
    </lineage>
</organism>
<accession>A0A5B7FNF3</accession>
<dbReference type="AlphaFoldDB" id="A0A5B7FNF3"/>
<comment type="caution">
    <text evidence="1">The sequence shown here is derived from an EMBL/GenBank/DDBJ whole genome shotgun (WGS) entry which is preliminary data.</text>
</comment>
<evidence type="ECO:0000313" key="1">
    <source>
        <dbReference type="EMBL" id="MPC46867.1"/>
    </source>
</evidence>
<keyword evidence="2" id="KW-1185">Reference proteome</keyword>
<reference evidence="1 2" key="1">
    <citation type="submission" date="2019-05" db="EMBL/GenBank/DDBJ databases">
        <title>Another draft genome of Portunus trituberculatus and its Hox gene families provides insights of decapod evolution.</title>
        <authorList>
            <person name="Jeong J.-H."/>
            <person name="Song I."/>
            <person name="Kim S."/>
            <person name="Choi T."/>
            <person name="Kim D."/>
            <person name="Ryu S."/>
            <person name="Kim W."/>
        </authorList>
    </citation>
    <scope>NUCLEOTIDE SEQUENCE [LARGE SCALE GENOMIC DNA]</scope>
    <source>
        <tissue evidence="1">Muscle</tissue>
    </source>
</reference>